<comment type="domain">
    <text evidence="4">A 7-bladed beta-propeller torus, about 55 by 55 Angstroms, with a depth of about 25 Angstroms and a central pore.</text>
</comment>
<reference evidence="7 8" key="1">
    <citation type="journal article" date="2016" name="Biochim. Biophys. Acta">
        <title>Characterization of red-shifted phycobilisomes isolated from the chlorophyll f-containing cyanobacterium Halomicronema hongdechloris.</title>
        <authorList>
            <person name="Li Y."/>
            <person name="Lin Y."/>
            <person name="Garvey C.J."/>
            <person name="Birch D."/>
            <person name="Corkery R.W."/>
            <person name="Loughlin P.C."/>
            <person name="Scheer H."/>
            <person name="Willows R.D."/>
            <person name="Chen M."/>
        </authorList>
    </citation>
    <scope>NUCLEOTIDE SEQUENCE [LARGE SCALE GENOMIC DNA]</scope>
    <source>
        <strain evidence="7 8">C2206</strain>
    </source>
</reference>
<dbReference type="InterPro" id="IPR028203">
    <property type="entry name" value="PSII_CF48-like_dom"/>
</dbReference>
<dbReference type="RefSeq" id="WP_080804809.1">
    <property type="nucleotide sequence ID" value="NZ_CP021983.2"/>
</dbReference>
<evidence type="ECO:0000256" key="1">
    <source>
        <dbReference type="ARBA" id="ARBA00022531"/>
    </source>
</evidence>
<dbReference type="STRING" id="1641165.XM38_00145"/>
<dbReference type="InterPro" id="IPR016705">
    <property type="entry name" value="Ycf48/Hcf136"/>
</dbReference>
<dbReference type="OrthoDB" id="9813892at2"/>
<comment type="subcellular location">
    <subcellularLocation>
        <location evidence="4">Cellular thylakoid membrane</location>
        <topology evidence="4">Lipid-anchor</topology>
        <orientation evidence="4">Lumenal side</orientation>
    </subcellularLocation>
    <text evidence="4">Associated with a PSII precusor complex on the lumenal side of the thylakoid membrane.</text>
</comment>
<dbReference type="HAMAP" id="MF_01348">
    <property type="entry name" value="Ycf48"/>
    <property type="match status" value="1"/>
</dbReference>
<comment type="similarity">
    <text evidence="4 5">Belongs to the Ycf48 family.</text>
</comment>
<evidence type="ECO:0000313" key="8">
    <source>
        <dbReference type="Proteomes" id="UP000191901"/>
    </source>
</evidence>
<keyword evidence="4" id="KW-0793">Thylakoid</keyword>
<dbReference type="SUPFAM" id="SSF110296">
    <property type="entry name" value="Oligoxyloglucan reducing end-specific cellobiohydrolase"/>
    <property type="match status" value="1"/>
</dbReference>
<proteinExistence type="inferred from homology"/>
<dbReference type="Gene3D" id="2.130.10.10">
    <property type="entry name" value="YVTN repeat-like/Quinoprotein amine dehydrogenase"/>
    <property type="match status" value="1"/>
</dbReference>
<keyword evidence="3 4" id="KW-0604">Photosystem II</keyword>
<dbReference type="GO" id="GO:0009523">
    <property type="term" value="C:photosystem II"/>
    <property type="evidence" value="ECO:0007669"/>
    <property type="project" value="UniProtKB-KW"/>
</dbReference>
<evidence type="ECO:0000256" key="5">
    <source>
        <dbReference type="PIRNR" id="PIRNR017875"/>
    </source>
</evidence>
<protein>
    <recommendedName>
        <fullName evidence="4">Photosystem II assembly lipoprotein Ycf48</fullName>
    </recommendedName>
</protein>
<evidence type="ECO:0000313" key="7">
    <source>
        <dbReference type="EMBL" id="ASC72238.1"/>
    </source>
</evidence>
<dbReference type="GO" id="GO:0031676">
    <property type="term" value="C:plasma membrane-derived thylakoid membrane"/>
    <property type="evidence" value="ECO:0007669"/>
    <property type="project" value="UniProtKB-SubCell"/>
</dbReference>
<keyword evidence="1 4" id="KW-0602">Photosynthesis</keyword>
<accession>A0A1Z3HPM0</accession>
<dbReference type="PROSITE" id="PS51257">
    <property type="entry name" value="PROKAR_LIPOPROTEIN"/>
    <property type="match status" value="1"/>
</dbReference>
<dbReference type="GO" id="GO:0015979">
    <property type="term" value="P:photosynthesis"/>
    <property type="evidence" value="ECO:0007669"/>
    <property type="project" value="UniProtKB-KW"/>
</dbReference>
<dbReference type="NCBIfam" id="NF010237">
    <property type="entry name" value="PRK13684.1"/>
    <property type="match status" value="1"/>
</dbReference>
<dbReference type="AlphaFoldDB" id="A0A1Z3HPM0"/>
<evidence type="ECO:0000256" key="3">
    <source>
        <dbReference type="ARBA" id="ARBA00023276"/>
    </source>
</evidence>
<feature type="domain" description="Photosynthesis system II assembly factor Ycf48/Hcf136-like" evidence="6">
    <location>
        <begin position="30"/>
        <end position="329"/>
    </location>
</feature>
<comment type="subunit">
    <text evidence="4">Part of early PSII assembly complexes which includes D1 (psbA) and PsbI; not found in mature PSII. Binds to the lumenal side of PSII complexes. Interacts with YidC.</text>
</comment>
<dbReference type="Pfam" id="PF14870">
    <property type="entry name" value="PSII_BNR"/>
    <property type="match status" value="1"/>
</dbReference>
<dbReference type="PIRSF" id="PIRSF017875">
    <property type="entry name" value="PSII_HCF136"/>
    <property type="match status" value="1"/>
</dbReference>
<evidence type="ECO:0000256" key="4">
    <source>
        <dbReference type="HAMAP-Rule" id="MF_01348"/>
    </source>
</evidence>
<evidence type="ECO:0000256" key="2">
    <source>
        <dbReference type="ARBA" id="ARBA00022729"/>
    </source>
</evidence>
<organism evidence="7 8">
    <name type="scientific">Halomicronema hongdechloris C2206</name>
    <dbReference type="NCBI Taxonomy" id="1641165"/>
    <lineage>
        <taxon>Bacteria</taxon>
        <taxon>Bacillati</taxon>
        <taxon>Cyanobacteriota</taxon>
        <taxon>Cyanophyceae</taxon>
        <taxon>Nodosilineales</taxon>
        <taxon>Nodosilineaceae</taxon>
        <taxon>Halomicronema</taxon>
    </lineage>
</organism>
<dbReference type="GO" id="GO:0031977">
    <property type="term" value="C:thylakoid lumen"/>
    <property type="evidence" value="ECO:0007669"/>
    <property type="project" value="UniProtKB-UniRule"/>
</dbReference>
<comment type="function">
    <text evidence="4">A factor required for optimal assembly of photosystem II (PSII), acting in the early stages of PSII assembly. Also plays a role in replacement of photodamaged D1 (psbA). Assists YidC in synthesis of chlorophyll-binding proteins.</text>
</comment>
<evidence type="ECO:0000259" key="6">
    <source>
        <dbReference type="Pfam" id="PF14870"/>
    </source>
</evidence>
<dbReference type="PANTHER" id="PTHR47199:SF2">
    <property type="entry name" value="PHOTOSYSTEM II STABILITY_ASSEMBLY FACTOR HCF136, CHLOROPLASTIC"/>
    <property type="match status" value="1"/>
</dbReference>
<gene>
    <name evidence="4 7" type="primary">ycf48</name>
    <name evidence="7" type="ORF">XM38_031930</name>
</gene>
<dbReference type="KEGG" id="hhg:XM38_031930"/>
<dbReference type="PANTHER" id="PTHR47199">
    <property type="entry name" value="PHOTOSYSTEM II STABILITY/ASSEMBLY FACTOR HCF136, CHLOROPLASTIC"/>
    <property type="match status" value="1"/>
</dbReference>
<dbReference type="Proteomes" id="UP000191901">
    <property type="component" value="Chromosome"/>
</dbReference>
<name>A0A1Z3HPM0_9CYAN</name>
<sequence length="336" mass="37184">MRALVTRLKQGLALVAIALFAASCSNYLLPNLEENPWDILSLPTDATFNDIAFTDTDPNHGWLVGTGNTLMETQDGGNTWAPKTLDLDQKYRLTSVSFSGTEGWVTGQPSLLLHTTDGGASWERIPLSEKLPGKPFLITALGRQSAEMATDVGAIYRTEDNGETWQALVEGAVGVVRNMNRSADGHYVAVSSRGNFYSTWQPGEREWHPHNRQNSRRLQNMGFDRDGHLWLLARGGQIQFAESGGVEDFEDPINPELVTSWGLLDIAYRTPDELWVSGGSGNLLCSFDGGKTWYRDESVEDVPSNLYRIVFTDANRGFVLGQRGYLLKYADTTETA</sequence>
<keyword evidence="8" id="KW-1185">Reference proteome</keyword>
<dbReference type="EMBL" id="CP021983">
    <property type="protein sequence ID" value="ASC72238.1"/>
    <property type="molecule type" value="Genomic_DNA"/>
</dbReference>
<dbReference type="InterPro" id="IPR015943">
    <property type="entry name" value="WD40/YVTN_repeat-like_dom_sf"/>
</dbReference>
<keyword evidence="2 4" id="KW-0732">Signal</keyword>